<name>A0A7X5Y5R4_9SPHN</name>
<dbReference type="InterPro" id="IPR011706">
    <property type="entry name" value="Cu-oxidase_C"/>
</dbReference>
<dbReference type="InterPro" id="IPR006311">
    <property type="entry name" value="TAT_signal"/>
</dbReference>
<dbReference type="Pfam" id="PF07732">
    <property type="entry name" value="Cu-oxidase_3"/>
    <property type="match status" value="1"/>
</dbReference>
<proteinExistence type="predicted"/>
<evidence type="ECO:0000256" key="3">
    <source>
        <dbReference type="ARBA" id="ARBA00023008"/>
    </source>
</evidence>
<evidence type="ECO:0000313" key="7">
    <source>
        <dbReference type="EMBL" id="NJC05611.1"/>
    </source>
</evidence>
<dbReference type="PANTHER" id="PTHR11709">
    <property type="entry name" value="MULTI-COPPER OXIDASE"/>
    <property type="match status" value="1"/>
</dbReference>
<dbReference type="Pfam" id="PF00394">
    <property type="entry name" value="Cu-oxidase"/>
    <property type="match status" value="1"/>
</dbReference>
<dbReference type="InterPro" id="IPR008972">
    <property type="entry name" value="Cupredoxin"/>
</dbReference>
<protein>
    <submittedName>
        <fullName evidence="7">CopA family copper-resistance protein</fullName>
    </submittedName>
</protein>
<dbReference type="GO" id="GO:0016491">
    <property type="term" value="F:oxidoreductase activity"/>
    <property type="evidence" value="ECO:0007669"/>
    <property type="project" value="UniProtKB-KW"/>
</dbReference>
<dbReference type="InterPro" id="IPR002355">
    <property type="entry name" value="Cu_oxidase_Cu_BS"/>
</dbReference>
<dbReference type="EMBL" id="JAATJC010000001">
    <property type="protein sequence ID" value="NJC05611.1"/>
    <property type="molecule type" value="Genomic_DNA"/>
</dbReference>
<evidence type="ECO:0000313" key="8">
    <source>
        <dbReference type="Proteomes" id="UP000558192"/>
    </source>
</evidence>
<dbReference type="InterPro" id="IPR019546">
    <property type="entry name" value="TAT_signal_bac_arc"/>
</dbReference>
<feature type="domain" description="Plastocyanin-like" evidence="4">
    <location>
        <begin position="240"/>
        <end position="333"/>
    </location>
</feature>
<evidence type="ECO:0000259" key="4">
    <source>
        <dbReference type="Pfam" id="PF00394"/>
    </source>
</evidence>
<dbReference type="InterPro" id="IPR034279">
    <property type="entry name" value="CuRO_3_CopA"/>
</dbReference>
<comment type="caution">
    <text evidence="7">The sequence shown here is derived from an EMBL/GenBank/DDBJ whole genome shotgun (WGS) entry which is preliminary data.</text>
</comment>
<dbReference type="InterPro" id="IPR006376">
    <property type="entry name" value="Cu-R_CopA"/>
</dbReference>
<keyword evidence="8" id="KW-1185">Reference proteome</keyword>
<dbReference type="SUPFAM" id="SSF49503">
    <property type="entry name" value="Cupredoxins"/>
    <property type="match status" value="3"/>
</dbReference>
<dbReference type="InterPro" id="IPR001117">
    <property type="entry name" value="Cu-oxidase_2nd"/>
</dbReference>
<keyword evidence="3" id="KW-0186">Copper</keyword>
<evidence type="ECO:0000256" key="1">
    <source>
        <dbReference type="ARBA" id="ARBA00022723"/>
    </source>
</evidence>
<dbReference type="InterPro" id="IPR034282">
    <property type="entry name" value="CuRO_2_CopA"/>
</dbReference>
<feature type="domain" description="Plastocyanin-like" evidence="6">
    <location>
        <begin position="57"/>
        <end position="166"/>
    </location>
</feature>
<dbReference type="GO" id="GO:0042597">
    <property type="term" value="C:periplasmic space"/>
    <property type="evidence" value="ECO:0007669"/>
    <property type="project" value="InterPro"/>
</dbReference>
<evidence type="ECO:0000256" key="2">
    <source>
        <dbReference type="ARBA" id="ARBA00023002"/>
    </source>
</evidence>
<dbReference type="RefSeq" id="WP_168068282.1">
    <property type="nucleotide sequence ID" value="NZ_JAATJC010000001.1"/>
</dbReference>
<keyword evidence="1" id="KW-0479">Metal-binding</keyword>
<evidence type="ECO:0000259" key="5">
    <source>
        <dbReference type="Pfam" id="PF07731"/>
    </source>
</evidence>
<evidence type="ECO:0000259" key="6">
    <source>
        <dbReference type="Pfam" id="PF07732"/>
    </source>
</evidence>
<dbReference type="NCBIfam" id="TIGR01409">
    <property type="entry name" value="TAT_signal_seq"/>
    <property type="match status" value="1"/>
</dbReference>
<dbReference type="Proteomes" id="UP000558192">
    <property type="component" value="Unassembled WGS sequence"/>
</dbReference>
<dbReference type="CDD" id="cd13896">
    <property type="entry name" value="CuRO_3_CopA"/>
    <property type="match status" value="1"/>
</dbReference>
<dbReference type="AlphaFoldDB" id="A0A7X5Y5R4"/>
<gene>
    <name evidence="7" type="ORF">GGQ97_001404</name>
</gene>
<dbReference type="PROSITE" id="PS00079">
    <property type="entry name" value="MULTICOPPER_OXIDASE1"/>
    <property type="match status" value="2"/>
</dbReference>
<dbReference type="InterPro" id="IPR045087">
    <property type="entry name" value="Cu-oxidase_fam"/>
</dbReference>
<dbReference type="Gene3D" id="2.60.40.420">
    <property type="entry name" value="Cupredoxins - blue copper proteins"/>
    <property type="match status" value="3"/>
</dbReference>
<feature type="domain" description="Plastocyanin-like" evidence="5">
    <location>
        <begin position="556"/>
        <end position="674"/>
    </location>
</feature>
<dbReference type="PROSITE" id="PS00080">
    <property type="entry name" value="MULTICOPPER_OXIDASE2"/>
    <property type="match status" value="1"/>
</dbReference>
<sequence length="685" mass="74089">MFDKLALERRQFLRAAALGGAGVGFAAAMPAWAQTVSRGIARPLPTVSGSDIALTIGQVAVKVDGKLSRAIGVNGTVPAPLVRLKEGERVRLRVQNTLDEESSIHWHGLLVPFQMDGVPGVSFPGIMPRSTFTYEFAVPHYGTYWYHSHSAYQEEDGLYGPIVIDPAGPDPVAYDREHVLVLSDHTPLSGATVYKKLKQMGGGYFNHQRLTLSGALAGRDMPAKERREWAKMRMDPADIADVTGSTYNFTVNGHGPYDNWTGLFRAGERVRLRIINASAQTNFNVRIPDLPMTVVQADGQNVRPVTVDEFQIGVAETFDVVVTPGDRAYSFVSEAIDRSGMGRATLAPREGMFAPVPPLRPRPLLTMKDMGMDMSGMAGMDHGGMAMDGPNVPNVAVRRGVDPSAEQNASRNLWKLTGWKEPTEHGTIKAAAGAAVAATMSGMGQGSMAGMDHAAMGHGAAGPAAAGSMAGMDHSAMGHGSPAQGGAMQGMDHGSMSMRDFKNAPQVDKNPGVQSISPMPMDRTGEPPQGLEGMDHRVLTYRDLVALQRNPDVRAPTRQLEIHLTGNMERYMWGFDGKKLSDPADPIPFRLNERVRVTLVNDTMMPHPIHLHGHFFELVTGHGAYAPRKHTVNVPPGGKMTFDVTADAAGDWAFHCHNLYHMTAGMMRVVTVRPLQGDMQNDLAS</sequence>
<dbReference type="GO" id="GO:0005507">
    <property type="term" value="F:copper ion binding"/>
    <property type="evidence" value="ECO:0007669"/>
    <property type="project" value="InterPro"/>
</dbReference>
<accession>A0A7X5Y5R4</accession>
<reference evidence="7 8" key="1">
    <citation type="submission" date="2020-03" db="EMBL/GenBank/DDBJ databases">
        <title>Genomic Encyclopedia of Type Strains, Phase IV (KMG-IV): sequencing the most valuable type-strain genomes for metagenomic binning, comparative biology and taxonomic classification.</title>
        <authorList>
            <person name="Goeker M."/>
        </authorList>
    </citation>
    <scope>NUCLEOTIDE SEQUENCE [LARGE SCALE GENOMIC DNA]</scope>
    <source>
        <strain evidence="7 8">DSM 16846</strain>
    </source>
</reference>
<dbReference type="CDD" id="cd13874">
    <property type="entry name" value="CuRO_2_CopA"/>
    <property type="match status" value="1"/>
</dbReference>
<dbReference type="InterPro" id="IPR011707">
    <property type="entry name" value="Cu-oxidase-like_N"/>
</dbReference>
<organism evidence="7 8">
    <name type="scientific">Sphingomonas kaistensis</name>
    <dbReference type="NCBI Taxonomy" id="298708"/>
    <lineage>
        <taxon>Bacteria</taxon>
        <taxon>Pseudomonadati</taxon>
        <taxon>Pseudomonadota</taxon>
        <taxon>Alphaproteobacteria</taxon>
        <taxon>Sphingomonadales</taxon>
        <taxon>Sphingomonadaceae</taxon>
        <taxon>Sphingomonas</taxon>
    </lineage>
</organism>
<dbReference type="PANTHER" id="PTHR11709:SF394">
    <property type="entry name" value="FI03373P-RELATED"/>
    <property type="match status" value="1"/>
</dbReference>
<dbReference type="Pfam" id="PF07731">
    <property type="entry name" value="Cu-oxidase_2"/>
    <property type="match status" value="1"/>
</dbReference>
<dbReference type="NCBIfam" id="TIGR01480">
    <property type="entry name" value="copper_res_A"/>
    <property type="match status" value="1"/>
</dbReference>
<dbReference type="InterPro" id="IPR033138">
    <property type="entry name" value="Cu_oxidase_CS"/>
</dbReference>
<dbReference type="PROSITE" id="PS51318">
    <property type="entry name" value="TAT"/>
    <property type="match status" value="1"/>
</dbReference>
<keyword evidence="2" id="KW-0560">Oxidoreductase</keyword>